<organism evidence="1 2">
    <name type="scientific">Sphenostylis stenocarpa</name>
    <dbReference type="NCBI Taxonomy" id="92480"/>
    <lineage>
        <taxon>Eukaryota</taxon>
        <taxon>Viridiplantae</taxon>
        <taxon>Streptophyta</taxon>
        <taxon>Embryophyta</taxon>
        <taxon>Tracheophyta</taxon>
        <taxon>Spermatophyta</taxon>
        <taxon>Magnoliopsida</taxon>
        <taxon>eudicotyledons</taxon>
        <taxon>Gunneridae</taxon>
        <taxon>Pentapetalae</taxon>
        <taxon>rosids</taxon>
        <taxon>fabids</taxon>
        <taxon>Fabales</taxon>
        <taxon>Fabaceae</taxon>
        <taxon>Papilionoideae</taxon>
        <taxon>50 kb inversion clade</taxon>
        <taxon>NPAAA clade</taxon>
        <taxon>indigoferoid/millettioid clade</taxon>
        <taxon>Phaseoleae</taxon>
        <taxon>Sphenostylis</taxon>
    </lineage>
</organism>
<evidence type="ECO:0000313" key="1">
    <source>
        <dbReference type="EMBL" id="CAJ1974172.1"/>
    </source>
</evidence>
<reference evidence="1" key="1">
    <citation type="submission" date="2023-10" db="EMBL/GenBank/DDBJ databases">
        <authorList>
            <person name="Domelevo Entfellner J.-B."/>
        </authorList>
    </citation>
    <scope>NUCLEOTIDE SEQUENCE</scope>
</reference>
<dbReference type="Gramene" id="rna-AYBTSS11_LOCUS26243">
    <property type="protein sequence ID" value="CAJ1974172.1"/>
    <property type="gene ID" value="gene-AYBTSS11_LOCUS26243"/>
</dbReference>
<evidence type="ECO:0000313" key="2">
    <source>
        <dbReference type="Proteomes" id="UP001189624"/>
    </source>
</evidence>
<proteinExistence type="predicted"/>
<dbReference type="AlphaFoldDB" id="A0AA86SWJ8"/>
<accession>A0AA86SWJ8</accession>
<dbReference type="Proteomes" id="UP001189624">
    <property type="component" value="Chromosome 9"/>
</dbReference>
<feature type="non-terminal residue" evidence="1">
    <location>
        <position position="1"/>
    </location>
</feature>
<keyword evidence="2" id="KW-1185">Reference proteome</keyword>
<dbReference type="EMBL" id="OY731406">
    <property type="protein sequence ID" value="CAJ1974172.1"/>
    <property type="molecule type" value="Genomic_DNA"/>
</dbReference>
<gene>
    <name evidence="1" type="ORF">AYBTSS11_LOCUS26243</name>
</gene>
<protein>
    <submittedName>
        <fullName evidence="1">Uncharacterized protein</fullName>
    </submittedName>
</protein>
<sequence>LGVAGVHLGSINAEIVHSLVLYRKTKDNEKFKGPMEECMGWEMSNEYTKSE</sequence>
<name>A0AA86SWJ8_9FABA</name>